<dbReference type="EMBL" id="JBHTLM010000001">
    <property type="protein sequence ID" value="MFD1174891.1"/>
    <property type="molecule type" value="Genomic_DNA"/>
</dbReference>
<keyword evidence="3" id="KW-1185">Reference proteome</keyword>
<protein>
    <submittedName>
        <fullName evidence="2">Uncharacterized protein</fullName>
    </submittedName>
</protein>
<gene>
    <name evidence="2" type="ORF">ACFQ3W_01040</name>
</gene>
<reference evidence="3" key="1">
    <citation type="journal article" date="2019" name="Int. J. Syst. Evol. Microbiol.">
        <title>The Global Catalogue of Microorganisms (GCM) 10K type strain sequencing project: providing services to taxonomists for standard genome sequencing and annotation.</title>
        <authorList>
            <consortium name="The Broad Institute Genomics Platform"/>
            <consortium name="The Broad Institute Genome Sequencing Center for Infectious Disease"/>
            <person name="Wu L."/>
            <person name="Ma J."/>
        </authorList>
    </citation>
    <scope>NUCLEOTIDE SEQUENCE [LARGE SCALE GENOMIC DNA]</scope>
    <source>
        <strain evidence="3">CCUG 59189</strain>
    </source>
</reference>
<organism evidence="2 3">
    <name type="scientific">Paenibacillus puldeungensis</name>
    <dbReference type="NCBI Taxonomy" id="696536"/>
    <lineage>
        <taxon>Bacteria</taxon>
        <taxon>Bacillati</taxon>
        <taxon>Bacillota</taxon>
        <taxon>Bacilli</taxon>
        <taxon>Bacillales</taxon>
        <taxon>Paenibacillaceae</taxon>
        <taxon>Paenibacillus</taxon>
    </lineage>
</organism>
<feature type="region of interest" description="Disordered" evidence="1">
    <location>
        <begin position="1"/>
        <end position="21"/>
    </location>
</feature>
<comment type="caution">
    <text evidence="2">The sequence shown here is derived from an EMBL/GenBank/DDBJ whole genome shotgun (WGS) entry which is preliminary data.</text>
</comment>
<dbReference type="RefSeq" id="WP_379315713.1">
    <property type="nucleotide sequence ID" value="NZ_JBHTLM010000001.1"/>
</dbReference>
<name>A0ABW3RR26_9BACL</name>
<evidence type="ECO:0000313" key="3">
    <source>
        <dbReference type="Proteomes" id="UP001597262"/>
    </source>
</evidence>
<sequence>MSAEHKPISEQPQPPESYSPKGKPAILSMAAYMQGMNYPDKKLIEGMASIKTQDPAVQENFHFCACMRSCMQYLCKDPSYDFIFFAGLTGALFFNIWDKKEPWTYMESVTGGRFPENNRAIELAFHAVGYACEIIDDVQGIQQNKDHYIQKIIASINEGYPVFTYGIVGPPTCSMITGYEKNGQILLGWSAFQEDDSQYFSKEAGLDESTKLVFFTRKTYEIDRNEQAVSALKQIASVSSMRQTEQFAYGADAYTEWANALLRDEDFTADCTEYLDQVTDAHCGQKNIVMTGREYGAAFLSRLLPYVPQYKEQIEKACALCNAEKEILSRFWQLEPGFFFDSKQLLNPEYRRQQADIILAARDVFVQMTEVLNRLDCIGG</sequence>
<evidence type="ECO:0000313" key="2">
    <source>
        <dbReference type="EMBL" id="MFD1174891.1"/>
    </source>
</evidence>
<dbReference type="Proteomes" id="UP001597262">
    <property type="component" value="Unassembled WGS sequence"/>
</dbReference>
<proteinExistence type="predicted"/>
<accession>A0ABW3RR26</accession>
<evidence type="ECO:0000256" key="1">
    <source>
        <dbReference type="SAM" id="MobiDB-lite"/>
    </source>
</evidence>